<sequence length="135" mass="15286">MTKFTLTQDHVASLLEGDWSAFFGVIDPNVRWVMASEKQDSGKTGIYNLASWVEEVRKPFAAKMKDGEYKMSIRSLHVVGNKAIVEGDGVAVQMNGKPYNNHYAWFFTFSEDTGRIIEIHEYLDTALVNEVYATN</sequence>
<proteinExistence type="predicted"/>
<dbReference type="AlphaFoldDB" id="A0AAD7I796"/>
<dbReference type="PANTHER" id="PTHR41252:SF1">
    <property type="entry name" value="BLR2505 PROTEIN"/>
    <property type="match status" value="1"/>
</dbReference>
<keyword evidence="3" id="KW-1185">Reference proteome</keyword>
<dbReference type="Gene3D" id="3.10.450.50">
    <property type="match status" value="1"/>
</dbReference>
<dbReference type="Proteomes" id="UP001215598">
    <property type="component" value="Unassembled WGS sequence"/>
</dbReference>
<feature type="domain" description="SnoaL-like" evidence="1">
    <location>
        <begin position="9"/>
        <end position="118"/>
    </location>
</feature>
<evidence type="ECO:0000313" key="2">
    <source>
        <dbReference type="EMBL" id="KAJ7736661.1"/>
    </source>
</evidence>
<evidence type="ECO:0000313" key="3">
    <source>
        <dbReference type="Proteomes" id="UP001215598"/>
    </source>
</evidence>
<name>A0AAD7I796_9AGAR</name>
<dbReference type="EMBL" id="JARKIB010000120">
    <property type="protein sequence ID" value="KAJ7736661.1"/>
    <property type="molecule type" value="Genomic_DNA"/>
</dbReference>
<dbReference type="SUPFAM" id="SSF54427">
    <property type="entry name" value="NTF2-like"/>
    <property type="match status" value="1"/>
</dbReference>
<evidence type="ECO:0000259" key="1">
    <source>
        <dbReference type="Pfam" id="PF12680"/>
    </source>
</evidence>
<dbReference type="InterPro" id="IPR037401">
    <property type="entry name" value="SnoaL-like"/>
</dbReference>
<gene>
    <name evidence="2" type="ORF">B0H16DRAFT_1466555</name>
</gene>
<dbReference type="Pfam" id="PF12680">
    <property type="entry name" value="SnoaL_2"/>
    <property type="match status" value="1"/>
</dbReference>
<organism evidence="2 3">
    <name type="scientific">Mycena metata</name>
    <dbReference type="NCBI Taxonomy" id="1033252"/>
    <lineage>
        <taxon>Eukaryota</taxon>
        <taxon>Fungi</taxon>
        <taxon>Dikarya</taxon>
        <taxon>Basidiomycota</taxon>
        <taxon>Agaricomycotina</taxon>
        <taxon>Agaricomycetes</taxon>
        <taxon>Agaricomycetidae</taxon>
        <taxon>Agaricales</taxon>
        <taxon>Marasmiineae</taxon>
        <taxon>Mycenaceae</taxon>
        <taxon>Mycena</taxon>
    </lineage>
</organism>
<reference evidence="2" key="1">
    <citation type="submission" date="2023-03" db="EMBL/GenBank/DDBJ databases">
        <title>Massive genome expansion in bonnet fungi (Mycena s.s.) driven by repeated elements and novel gene families across ecological guilds.</title>
        <authorList>
            <consortium name="Lawrence Berkeley National Laboratory"/>
            <person name="Harder C.B."/>
            <person name="Miyauchi S."/>
            <person name="Viragh M."/>
            <person name="Kuo A."/>
            <person name="Thoen E."/>
            <person name="Andreopoulos B."/>
            <person name="Lu D."/>
            <person name="Skrede I."/>
            <person name="Drula E."/>
            <person name="Henrissat B."/>
            <person name="Morin E."/>
            <person name="Kohler A."/>
            <person name="Barry K."/>
            <person name="LaButti K."/>
            <person name="Morin E."/>
            <person name="Salamov A."/>
            <person name="Lipzen A."/>
            <person name="Mereny Z."/>
            <person name="Hegedus B."/>
            <person name="Baldrian P."/>
            <person name="Stursova M."/>
            <person name="Weitz H."/>
            <person name="Taylor A."/>
            <person name="Grigoriev I.V."/>
            <person name="Nagy L.G."/>
            <person name="Martin F."/>
            <person name="Kauserud H."/>
        </authorList>
    </citation>
    <scope>NUCLEOTIDE SEQUENCE</scope>
    <source>
        <strain evidence="2">CBHHK182m</strain>
    </source>
</reference>
<dbReference type="InterPro" id="IPR032710">
    <property type="entry name" value="NTF2-like_dom_sf"/>
</dbReference>
<comment type="caution">
    <text evidence="2">The sequence shown here is derived from an EMBL/GenBank/DDBJ whole genome shotgun (WGS) entry which is preliminary data.</text>
</comment>
<dbReference type="PANTHER" id="PTHR41252">
    <property type="entry name" value="BLR2505 PROTEIN"/>
    <property type="match status" value="1"/>
</dbReference>
<protein>
    <recommendedName>
        <fullName evidence="1">SnoaL-like domain-containing protein</fullName>
    </recommendedName>
</protein>
<accession>A0AAD7I796</accession>